<dbReference type="RefSeq" id="YP_010658872.1">
    <property type="nucleotide sequence ID" value="NC_070861.1"/>
</dbReference>
<evidence type="ECO:0000313" key="1">
    <source>
        <dbReference type="EMBL" id="QYN79885.1"/>
    </source>
</evidence>
<sequence>MKLRLSDVLDNLLYGEFAQTGWAQDGEFSIATVNKIIVLLNSALGDISSRFWIKRKEVFLQTCPGQTLYVIDNSVASQQMKLQGGNCNLTTSTGEVWEDDLQQIYEIYDCNGNEMPIAHDVGSPHASAGRTCKCGAKISPEQLDEMCFKCRNARFSKTLDEPGTIVTRFHPYGVPNIRPGDACSVQLAAYNTIRVPDNLPPQKLRVVYRATAKRVKKIESNGVPYDPTRIFIDVPYEYLQAILNFIASRKFNSNKTGLQQGMHEGNNYYQKYIAACTLLQDQGAGVEPVGNAGSKFDANGFV</sequence>
<keyword evidence="2" id="KW-1185">Reference proteome</keyword>
<proteinExistence type="predicted"/>
<protein>
    <submittedName>
        <fullName evidence="1">Tail tubular protein</fullName>
    </submittedName>
</protein>
<evidence type="ECO:0000313" key="2">
    <source>
        <dbReference type="Proteomes" id="UP000828444"/>
    </source>
</evidence>
<dbReference type="GeneID" id="77934834"/>
<dbReference type="EMBL" id="MZ348421">
    <property type="protein sequence ID" value="QYN79885.1"/>
    <property type="molecule type" value="Genomic_DNA"/>
</dbReference>
<accession>A0AAE7WFJ7</accession>
<reference evidence="1" key="1">
    <citation type="journal article" date="2021" name="Viruses">
        <title>Novel Viruses That Lyse Plant and Human Strains of Kosakonia cowanii.</title>
        <authorList>
            <person name="Petrzik K."/>
            <person name="Brazdova S."/>
            <person name="Krawczyk K."/>
        </authorList>
    </citation>
    <scope>NUCLEOTIDE SEQUENCE</scope>
</reference>
<name>A0AAE7WFJ7_9CAUD</name>
<dbReference type="Proteomes" id="UP000828444">
    <property type="component" value="Segment"/>
</dbReference>
<dbReference type="KEGG" id="vg:77934834"/>
<organism evidence="1 2">
    <name type="scientific">Kosakonia phage Kc283</name>
    <dbReference type="NCBI Taxonomy" id="2863195"/>
    <lineage>
        <taxon>Viruses</taxon>
        <taxon>Duplodnaviria</taxon>
        <taxon>Heunggongvirae</taxon>
        <taxon>Uroviricota</taxon>
        <taxon>Caudoviricetes</taxon>
        <taxon>Schitoviridae</taxon>
        <taxon>Cbunavirus</taxon>
        <taxon>Cbunavirus Kc283</taxon>
    </lineage>
</organism>